<dbReference type="PROSITE" id="PS51005">
    <property type="entry name" value="NAC"/>
    <property type="match status" value="1"/>
</dbReference>
<evidence type="ECO:0000259" key="5">
    <source>
        <dbReference type="PROSITE" id="PS51005"/>
    </source>
</evidence>
<accession>A0A9D3ZI29</accession>
<dbReference type="GO" id="GO:0006355">
    <property type="term" value="P:regulation of DNA-templated transcription"/>
    <property type="evidence" value="ECO:0007669"/>
    <property type="project" value="InterPro"/>
</dbReference>
<keyword evidence="3" id="KW-0804">Transcription</keyword>
<comment type="caution">
    <text evidence="6">The sequence shown here is derived from an EMBL/GenBank/DDBJ whole genome shotgun (WGS) entry which is preliminary data.</text>
</comment>
<dbReference type="SUPFAM" id="SSF101941">
    <property type="entry name" value="NAC domain"/>
    <property type="match status" value="1"/>
</dbReference>
<dbReference type="InterPro" id="IPR036093">
    <property type="entry name" value="NAC_dom_sf"/>
</dbReference>
<evidence type="ECO:0000313" key="7">
    <source>
        <dbReference type="Proteomes" id="UP000828251"/>
    </source>
</evidence>
<evidence type="ECO:0000256" key="4">
    <source>
        <dbReference type="ARBA" id="ARBA00023242"/>
    </source>
</evidence>
<evidence type="ECO:0000256" key="1">
    <source>
        <dbReference type="ARBA" id="ARBA00023015"/>
    </source>
</evidence>
<keyword evidence="7" id="KW-1185">Reference proteome</keyword>
<keyword evidence="2" id="KW-0238">DNA-binding</keyword>
<dbReference type="Proteomes" id="UP000828251">
    <property type="component" value="Unassembled WGS sequence"/>
</dbReference>
<sequence length="109" mass="12831">MEFDIYNYQFFMTGILPSYRFEPTNLELLQNFLLKKVNGESLPYNIISECEIYGNQGKEPWTIFIENSTETFYVFTKLKKKSKGKNIDRVAGCVGHGKVKELILLYMRR</sequence>
<dbReference type="AlphaFoldDB" id="A0A9D3ZI29"/>
<dbReference type="Gene3D" id="2.170.150.80">
    <property type="entry name" value="NAC domain"/>
    <property type="match status" value="1"/>
</dbReference>
<evidence type="ECO:0000256" key="3">
    <source>
        <dbReference type="ARBA" id="ARBA00023163"/>
    </source>
</evidence>
<dbReference type="GO" id="GO:0003677">
    <property type="term" value="F:DNA binding"/>
    <property type="evidence" value="ECO:0007669"/>
    <property type="project" value="UniProtKB-KW"/>
</dbReference>
<dbReference type="InterPro" id="IPR003441">
    <property type="entry name" value="NAC-dom"/>
</dbReference>
<organism evidence="6 7">
    <name type="scientific">Gossypium stocksii</name>
    <dbReference type="NCBI Taxonomy" id="47602"/>
    <lineage>
        <taxon>Eukaryota</taxon>
        <taxon>Viridiplantae</taxon>
        <taxon>Streptophyta</taxon>
        <taxon>Embryophyta</taxon>
        <taxon>Tracheophyta</taxon>
        <taxon>Spermatophyta</taxon>
        <taxon>Magnoliopsida</taxon>
        <taxon>eudicotyledons</taxon>
        <taxon>Gunneridae</taxon>
        <taxon>Pentapetalae</taxon>
        <taxon>rosids</taxon>
        <taxon>malvids</taxon>
        <taxon>Malvales</taxon>
        <taxon>Malvaceae</taxon>
        <taxon>Malvoideae</taxon>
        <taxon>Gossypium</taxon>
    </lineage>
</organism>
<feature type="domain" description="NAC" evidence="5">
    <location>
        <begin position="15"/>
        <end position="109"/>
    </location>
</feature>
<gene>
    <name evidence="6" type="ORF">J1N35_039916</name>
</gene>
<name>A0A9D3ZI29_9ROSI</name>
<dbReference type="EMBL" id="JAIQCV010000012">
    <property type="protein sequence ID" value="KAH1038173.1"/>
    <property type="molecule type" value="Genomic_DNA"/>
</dbReference>
<evidence type="ECO:0000313" key="6">
    <source>
        <dbReference type="EMBL" id="KAH1038173.1"/>
    </source>
</evidence>
<evidence type="ECO:0000256" key="2">
    <source>
        <dbReference type="ARBA" id="ARBA00023125"/>
    </source>
</evidence>
<proteinExistence type="predicted"/>
<keyword evidence="4" id="KW-0539">Nucleus</keyword>
<keyword evidence="1" id="KW-0805">Transcription regulation</keyword>
<reference evidence="6 7" key="1">
    <citation type="journal article" date="2021" name="Plant Biotechnol. J.">
        <title>Multi-omics assisted identification of the key and species-specific regulatory components of drought-tolerant mechanisms in Gossypium stocksii.</title>
        <authorList>
            <person name="Yu D."/>
            <person name="Ke L."/>
            <person name="Zhang D."/>
            <person name="Wu Y."/>
            <person name="Sun Y."/>
            <person name="Mei J."/>
            <person name="Sun J."/>
            <person name="Sun Y."/>
        </authorList>
    </citation>
    <scope>NUCLEOTIDE SEQUENCE [LARGE SCALE GENOMIC DNA]</scope>
    <source>
        <strain evidence="7">cv. E1</strain>
        <tissue evidence="6">Leaf</tissue>
    </source>
</reference>
<dbReference type="Pfam" id="PF02365">
    <property type="entry name" value="NAM"/>
    <property type="match status" value="1"/>
</dbReference>
<protein>
    <recommendedName>
        <fullName evidence="5">NAC domain-containing protein</fullName>
    </recommendedName>
</protein>
<dbReference type="OrthoDB" id="774757at2759"/>